<accession>A0ABT6JEV1</accession>
<gene>
    <name evidence="1" type="ORF">QFW80_01580</name>
</gene>
<evidence type="ECO:0000313" key="1">
    <source>
        <dbReference type="EMBL" id="MDH5829210.1"/>
    </source>
</evidence>
<dbReference type="EMBL" id="JARXRN010000016">
    <property type="protein sequence ID" value="MDH5829210.1"/>
    <property type="molecule type" value="Genomic_DNA"/>
</dbReference>
<dbReference type="RefSeq" id="WP_280599258.1">
    <property type="nucleotide sequence ID" value="NZ_JARXRN010000016.1"/>
</dbReference>
<sequence>MHDKDYCETALFELAEELERMSGKADAKVDMAATLSHAEATLMRLTEPDLHEWLCARFEALAERHDIVAHCAHARASRRAGEDAQAPASAP</sequence>
<evidence type="ECO:0000313" key="2">
    <source>
        <dbReference type="Proteomes" id="UP001156831"/>
    </source>
</evidence>
<organism evidence="1 2">
    <name type="scientific">Luteimonas rhizosphaericola</name>
    <dbReference type="NCBI Taxonomy" id="3042024"/>
    <lineage>
        <taxon>Bacteria</taxon>
        <taxon>Pseudomonadati</taxon>
        <taxon>Pseudomonadota</taxon>
        <taxon>Gammaproteobacteria</taxon>
        <taxon>Lysobacterales</taxon>
        <taxon>Lysobacteraceae</taxon>
        <taxon>Luteimonas</taxon>
    </lineage>
</organism>
<proteinExistence type="predicted"/>
<protein>
    <submittedName>
        <fullName evidence="1">Uncharacterized protein</fullName>
    </submittedName>
</protein>
<reference evidence="1 2" key="1">
    <citation type="submission" date="2023-04" db="EMBL/GenBank/DDBJ databases">
        <title>Luteimonas sp. M1R5S18.</title>
        <authorList>
            <person name="Sun J.-Q."/>
        </authorList>
    </citation>
    <scope>NUCLEOTIDE SEQUENCE [LARGE SCALE GENOMIC DNA]</scope>
    <source>
        <strain evidence="1 2">M1R5S18</strain>
    </source>
</reference>
<comment type="caution">
    <text evidence="1">The sequence shown here is derived from an EMBL/GenBank/DDBJ whole genome shotgun (WGS) entry which is preliminary data.</text>
</comment>
<dbReference type="Proteomes" id="UP001156831">
    <property type="component" value="Unassembled WGS sequence"/>
</dbReference>
<keyword evidence="2" id="KW-1185">Reference proteome</keyword>
<name>A0ABT6JEV1_9GAMM</name>